<dbReference type="FunFam" id="3.40.50.1240:FF:000147">
    <property type="match status" value="1"/>
</dbReference>
<dbReference type="InterPro" id="IPR000560">
    <property type="entry name" value="His_Pase_clade-2"/>
</dbReference>
<evidence type="ECO:0000256" key="1">
    <source>
        <dbReference type="ARBA" id="ARBA00005375"/>
    </source>
</evidence>
<evidence type="ECO:0000313" key="7">
    <source>
        <dbReference type="Proteomes" id="UP000094444"/>
    </source>
</evidence>
<dbReference type="PANTHER" id="PTHR20963">
    <property type="entry name" value="MULTIPLE INOSITOL POLYPHOSPHATE PHOSPHATASE-RELATED"/>
    <property type="match status" value="1"/>
</dbReference>
<dbReference type="InterPro" id="IPR033379">
    <property type="entry name" value="Acid_Pase_AS"/>
</dbReference>
<keyword evidence="5" id="KW-0472">Membrane</keyword>
<dbReference type="PROSITE" id="PS00616">
    <property type="entry name" value="HIS_ACID_PHOSPHAT_1"/>
    <property type="match status" value="1"/>
</dbReference>
<dbReference type="SUPFAM" id="SSF53254">
    <property type="entry name" value="Phosphoglycerate mutase-like"/>
    <property type="match status" value="1"/>
</dbReference>
<dbReference type="AlphaFoldDB" id="A0A2P5HG10"/>
<reference evidence="6" key="1">
    <citation type="submission" date="2017-09" db="EMBL/GenBank/DDBJ databases">
        <title>Polyketide synthases of a Diaporthe helianthi virulent isolate.</title>
        <authorList>
            <person name="Baroncelli R."/>
        </authorList>
    </citation>
    <scope>NUCLEOTIDE SEQUENCE [LARGE SCALE GENOMIC DNA]</scope>
    <source>
        <strain evidence="6">7/96</strain>
    </source>
</reference>
<dbReference type="InterPro" id="IPR029033">
    <property type="entry name" value="His_PPase_superfam"/>
</dbReference>
<comment type="caution">
    <text evidence="6">The sequence shown here is derived from an EMBL/GenBank/DDBJ whole genome shotgun (WGS) entry which is preliminary data.</text>
</comment>
<keyword evidence="5" id="KW-1133">Transmembrane helix</keyword>
<dbReference type="GO" id="GO:0016158">
    <property type="term" value="F:inositol hexakisphosphate 3-phosphatase activity"/>
    <property type="evidence" value="ECO:0007669"/>
    <property type="project" value="UniProtKB-EC"/>
</dbReference>
<dbReference type="EMBL" id="MAVT02002560">
    <property type="protein sequence ID" value="POS69190.1"/>
    <property type="molecule type" value="Genomic_DNA"/>
</dbReference>
<proteinExistence type="inferred from homology"/>
<comment type="similarity">
    <text evidence="1">Belongs to the histidine acid phosphatase family.</text>
</comment>
<dbReference type="STRING" id="158607.A0A2P5HG10"/>
<evidence type="ECO:0000313" key="6">
    <source>
        <dbReference type="EMBL" id="POS69190.1"/>
    </source>
</evidence>
<dbReference type="CDD" id="cd07061">
    <property type="entry name" value="HP_HAP_like"/>
    <property type="match status" value="1"/>
</dbReference>
<dbReference type="Proteomes" id="UP000094444">
    <property type="component" value="Unassembled WGS sequence"/>
</dbReference>
<gene>
    <name evidence="6" type="ORF">DHEL01_v212416</name>
</gene>
<keyword evidence="7" id="KW-1185">Reference proteome</keyword>
<evidence type="ECO:0000256" key="3">
    <source>
        <dbReference type="ARBA" id="ARBA00022801"/>
    </source>
</evidence>
<sequence length="610" mass="66914">MRPAPLNLKRKPMEAQGYHLVQGREDYGEDGAETPLDQPPPAYQSQPTSSLPNVNLRAVLITLISCLLVLVAINLVINPGVLGFGPRPAPGPGQDCDCGCEPGSKVPQYFQTSPELWAGPTATGAPAFLAQTWTLNPTATYVPNQPLQTAVPIEGMSSNNESIFQMMGFLSPYTPSPGFGVHEYPLPPGAEIVQVQMLSRHGSRYPTGGTGSNVVAFGERIAAARSARSGFKASGPLEFLNHWTYALGAEILVPKGRQELFDSGILHSYMYSSLYNPSSRIIVRTTTQDRMLKSAEYFIAGFFGLEWTRNATIEVIIEEKGFNNSLAGYKNCPNADKDHGGRNATAEWVQLYLQKATARLSSMIQGYDWTIQDTYAAQNMCPYETASALKSRFCDLFTYEEWIHFSYSVDLFFSGDSGFQSKTGRAVGIGYQQEVMARLRNHTLGYSGSQINTTLDGSTETFPLNQSLYLDFSHDTNIISVLAAMGLTQFQDDPPLSPKAYPGQHNFTVSHLTPFGARLDIEVIRAPGPISADRTGYIEGEGAGETKYIHFVLNQRTVPLGWSFPECDATRVDGWCELETFLKVQDEMPRLANFVETCFGGADAGERVAE</sequence>
<dbReference type="PROSITE" id="PS00778">
    <property type="entry name" value="HIS_ACID_PHOSPHAT_2"/>
    <property type="match status" value="1"/>
</dbReference>
<dbReference type="Gene3D" id="3.40.50.1240">
    <property type="entry name" value="Phosphoglycerate mutase-like"/>
    <property type="match status" value="1"/>
</dbReference>
<feature type="region of interest" description="Disordered" evidence="4">
    <location>
        <begin position="1"/>
        <end position="49"/>
    </location>
</feature>
<evidence type="ECO:0000256" key="5">
    <source>
        <dbReference type="SAM" id="Phobius"/>
    </source>
</evidence>
<evidence type="ECO:0000256" key="2">
    <source>
        <dbReference type="ARBA" id="ARBA00012632"/>
    </source>
</evidence>
<dbReference type="Pfam" id="PF00328">
    <property type="entry name" value="His_Phos_2"/>
    <property type="match status" value="1"/>
</dbReference>
<evidence type="ECO:0000256" key="4">
    <source>
        <dbReference type="SAM" id="MobiDB-lite"/>
    </source>
</evidence>
<keyword evidence="3" id="KW-0378">Hydrolase</keyword>
<name>A0A2P5HG10_DIAHE</name>
<dbReference type="EC" id="3.1.3.8" evidence="2"/>
<dbReference type="PANTHER" id="PTHR20963:SF43">
    <property type="entry name" value="PUTATIVE (AFU_ORTHOLOGUE AFUA_7G01240)-RELATED"/>
    <property type="match status" value="1"/>
</dbReference>
<dbReference type="GO" id="GO:0003993">
    <property type="term" value="F:acid phosphatase activity"/>
    <property type="evidence" value="ECO:0007669"/>
    <property type="project" value="TreeGrafter"/>
</dbReference>
<keyword evidence="5" id="KW-0812">Transmembrane</keyword>
<organism evidence="6 7">
    <name type="scientific">Diaporthe helianthi</name>
    <dbReference type="NCBI Taxonomy" id="158607"/>
    <lineage>
        <taxon>Eukaryota</taxon>
        <taxon>Fungi</taxon>
        <taxon>Dikarya</taxon>
        <taxon>Ascomycota</taxon>
        <taxon>Pezizomycotina</taxon>
        <taxon>Sordariomycetes</taxon>
        <taxon>Sordariomycetidae</taxon>
        <taxon>Diaporthales</taxon>
        <taxon>Diaporthaceae</taxon>
        <taxon>Diaporthe</taxon>
    </lineage>
</organism>
<dbReference type="InParanoid" id="A0A2P5HG10"/>
<accession>A0A2P5HG10</accession>
<protein>
    <recommendedName>
        <fullName evidence="2">3-phytase</fullName>
        <ecNumber evidence="2">3.1.3.8</ecNumber>
    </recommendedName>
</protein>
<dbReference type="OrthoDB" id="6509975at2759"/>
<feature type="transmembrane region" description="Helical" evidence="5">
    <location>
        <begin position="58"/>
        <end position="77"/>
    </location>
</feature>